<sequence length="68" mass="7762">MTIINALANIQALFGPNINPENFESDETKRLRTGNKYLVTIWYKLPTLCVAYDSDTPPFMLKKYSGSF</sequence>
<dbReference type="RefSeq" id="WP_257911684.1">
    <property type="nucleotide sequence ID" value="NZ_JANPWE010000001.1"/>
</dbReference>
<dbReference type="Proteomes" id="UP001524944">
    <property type="component" value="Unassembled WGS sequence"/>
</dbReference>
<accession>A0ABT1Y0Q4</accession>
<protein>
    <submittedName>
        <fullName evidence="1">Uncharacterized protein</fullName>
    </submittedName>
</protein>
<evidence type="ECO:0000313" key="2">
    <source>
        <dbReference type="Proteomes" id="UP001524944"/>
    </source>
</evidence>
<organism evidence="1 2">
    <name type="scientific">Dehalobacterium formicoaceticum</name>
    <dbReference type="NCBI Taxonomy" id="51515"/>
    <lineage>
        <taxon>Bacteria</taxon>
        <taxon>Bacillati</taxon>
        <taxon>Bacillota</taxon>
        <taxon>Clostridia</taxon>
        <taxon>Eubacteriales</taxon>
        <taxon>Peptococcaceae</taxon>
        <taxon>Dehalobacterium</taxon>
    </lineage>
</organism>
<keyword evidence="2" id="KW-1185">Reference proteome</keyword>
<gene>
    <name evidence="1" type="ORF">NVS47_01240</name>
</gene>
<evidence type="ECO:0000313" key="1">
    <source>
        <dbReference type="EMBL" id="MCR6544148.1"/>
    </source>
</evidence>
<dbReference type="EMBL" id="JANPWE010000001">
    <property type="protein sequence ID" value="MCR6544148.1"/>
    <property type="molecule type" value="Genomic_DNA"/>
</dbReference>
<name>A0ABT1Y0Q4_9FIRM</name>
<reference evidence="1 2" key="1">
    <citation type="submission" date="2022-08" db="EMBL/GenBank/DDBJ databases">
        <title>Proteogenomics of the novel Dehalobacterium formicoaceticum strain EZ94 highlights a key role of methyltransferases during anaerobic dichloromethane degradation.</title>
        <authorList>
            <person name="Wasmund K."/>
        </authorList>
    </citation>
    <scope>NUCLEOTIDE SEQUENCE [LARGE SCALE GENOMIC DNA]</scope>
    <source>
        <strain evidence="1 2">EZ94</strain>
    </source>
</reference>
<comment type="caution">
    <text evidence="1">The sequence shown here is derived from an EMBL/GenBank/DDBJ whole genome shotgun (WGS) entry which is preliminary data.</text>
</comment>
<proteinExistence type="predicted"/>